<dbReference type="RefSeq" id="WP_003388534.1">
    <property type="nucleotide sequence ID" value="NZ_APBN01000004.1"/>
</dbReference>
<gene>
    <name evidence="2" type="ORF">I532_12254</name>
</gene>
<feature type="transmembrane region" description="Helical" evidence="1">
    <location>
        <begin position="83"/>
        <end position="102"/>
    </location>
</feature>
<comment type="caution">
    <text evidence="2">The sequence shown here is derived from an EMBL/GenBank/DDBJ whole genome shotgun (WGS) entry which is preliminary data.</text>
</comment>
<sequence length="201" mass="21128">MGTSLFRRKWTTVDFVLIVVTAALYAVALIMLANIKLAPSVPLRPANALQPVFGILFGIPGCLGLAFGNVASDLLTGGTPPHAVIVGFIGNFLGGLIGYLAVSHPALKTGRSILQYYIFVVLIASTVVACSILINVALGFTPMAIATLFIPTVFLNQAVSTAILGPVLLKLLYPFVKRAGLYRGRAHGNGLLSIEEGGLRP</sequence>
<dbReference type="EMBL" id="APBN01000004">
    <property type="protein sequence ID" value="EMT52426.1"/>
    <property type="molecule type" value="Genomic_DNA"/>
</dbReference>
<organism evidence="2 3">
    <name type="scientific">Brevibacillus borstelensis AK1</name>
    <dbReference type="NCBI Taxonomy" id="1300222"/>
    <lineage>
        <taxon>Bacteria</taxon>
        <taxon>Bacillati</taxon>
        <taxon>Bacillota</taxon>
        <taxon>Bacilli</taxon>
        <taxon>Bacillales</taxon>
        <taxon>Paenibacillaceae</taxon>
        <taxon>Brevibacillus</taxon>
    </lineage>
</organism>
<keyword evidence="1" id="KW-0472">Membrane</keyword>
<evidence type="ECO:0000313" key="2">
    <source>
        <dbReference type="EMBL" id="EMT52426.1"/>
    </source>
</evidence>
<dbReference type="OrthoDB" id="2467371at2"/>
<feature type="transmembrane region" description="Helical" evidence="1">
    <location>
        <begin position="144"/>
        <end position="169"/>
    </location>
</feature>
<reference evidence="2 3" key="1">
    <citation type="submission" date="2013-03" db="EMBL/GenBank/DDBJ databases">
        <title>Assembly of a new bacterial strain Brevibacillus borstelensis AK1.</title>
        <authorList>
            <person name="Rajan I."/>
            <person name="PoliReddy D."/>
            <person name="Sugumar T."/>
            <person name="Rathinam K."/>
            <person name="Alqarawi S."/>
            <person name="Khalil A.B."/>
            <person name="Sivakumar N."/>
        </authorList>
    </citation>
    <scope>NUCLEOTIDE SEQUENCE [LARGE SCALE GENOMIC DNA]</scope>
    <source>
        <strain evidence="2 3">AK1</strain>
    </source>
</reference>
<protein>
    <recommendedName>
        <fullName evidence="4">QueT transporter</fullName>
    </recommendedName>
</protein>
<name>M8DZE0_9BACL</name>
<dbReference type="GeneID" id="89497501"/>
<keyword evidence="1" id="KW-0812">Transmembrane</keyword>
<proteinExistence type="predicted"/>
<feature type="transmembrane region" description="Helical" evidence="1">
    <location>
        <begin position="114"/>
        <end position="138"/>
    </location>
</feature>
<accession>M8DZE0</accession>
<feature type="transmembrane region" description="Helical" evidence="1">
    <location>
        <begin position="47"/>
        <end position="71"/>
    </location>
</feature>
<evidence type="ECO:0008006" key="4">
    <source>
        <dbReference type="Google" id="ProtNLM"/>
    </source>
</evidence>
<dbReference type="AlphaFoldDB" id="M8DZE0"/>
<keyword evidence="3" id="KW-1185">Reference proteome</keyword>
<keyword evidence="1" id="KW-1133">Transmembrane helix</keyword>
<feature type="transmembrane region" description="Helical" evidence="1">
    <location>
        <begin position="15"/>
        <end position="35"/>
    </location>
</feature>
<dbReference type="Proteomes" id="UP000012081">
    <property type="component" value="Unassembled WGS sequence"/>
</dbReference>
<dbReference type="STRING" id="1300222.I532_12254"/>
<evidence type="ECO:0000313" key="3">
    <source>
        <dbReference type="Proteomes" id="UP000012081"/>
    </source>
</evidence>
<evidence type="ECO:0000256" key="1">
    <source>
        <dbReference type="SAM" id="Phobius"/>
    </source>
</evidence>
<dbReference type="PATRIC" id="fig|1300222.3.peg.2558"/>